<dbReference type="NCBIfam" id="NF002155">
    <property type="entry name" value="PRK00984.1-4"/>
    <property type="match status" value="1"/>
</dbReference>
<dbReference type="GO" id="GO:0005829">
    <property type="term" value="C:cytosol"/>
    <property type="evidence" value="ECO:0007669"/>
    <property type="project" value="TreeGrafter"/>
</dbReference>
<comment type="catalytic activity">
    <reaction evidence="4">
        <text>uridine(13) in tRNA = pseudouridine(13) in tRNA</text>
        <dbReference type="Rhea" id="RHEA:42540"/>
        <dbReference type="Rhea" id="RHEA-COMP:10105"/>
        <dbReference type="Rhea" id="RHEA-COMP:10106"/>
        <dbReference type="ChEBI" id="CHEBI:65314"/>
        <dbReference type="ChEBI" id="CHEBI:65315"/>
        <dbReference type="EC" id="5.4.99.27"/>
    </reaction>
</comment>
<dbReference type="Gene3D" id="3.30.2350.20">
    <property type="entry name" value="TruD, catalytic domain"/>
    <property type="match status" value="1"/>
</dbReference>
<feature type="active site" description="Nucleophile" evidence="4">
    <location>
        <position position="99"/>
    </location>
</feature>
<dbReference type="EC" id="5.4.99.27" evidence="4"/>
<dbReference type="InterPro" id="IPR001656">
    <property type="entry name" value="PsdUridine_synth_TruD"/>
</dbReference>
<dbReference type="SUPFAM" id="SSF55120">
    <property type="entry name" value="Pseudouridine synthase"/>
    <property type="match status" value="1"/>
</dbReference>
<dbReference type="InterPro" id="IPR020119">
    <property type="entry name" value="PsdUridine_synth_TruD_CS"/>
</dbReference>
<evidence type="ECO:0000256" key="2">
    <source>
        <dbReference type="ARBA" id="ARBA00022694"/>
    </source>
</evidence>
<dbReference type="KEGG" id="vqi:CCZ37_02185"/>
<gene>
    <name evidence="4" type="primary">truD</name>
    <name evidence="6" type="ORF">CCZ37_02185</name>
</gene>
<dbReference type="RefSeq" id="WP_017048938.1">
    <property type="nucleotide sequence ID" value="NZ_CAWNHI010000001.1"/>
</dbReference>
<dbReference type="PANTHER" id="PTHR47811">
    <property type="entry name" value="TRNA PSEUDOURIDINE SYNTHASE D"/>
    <property type="match status" value="1"/>
</dbReference>
<evidence type="ECO:0000256" key="1">
    <source>
        <dbReference type="ARBA" id="ARBA00007953"/>
    </source>
</evidence>
<dbReference type="HAMAP" id="MF_01082">
    <property type="entry name" value="TruD"/>
    <property type="match status" value="1"/>
</dbReference>
<dbReference type="InterPro" id="IPR043165">
    <property type="entry name" value="TruD_insert_sf"/>
</dbReference>
<name>A0A223MVB9_9VIBR</name>
<dbReference type="GO" id="GO:0003723">
    <property type="term" value="F:RNA binding"/>
    <property type="evidence" value="ECO:0007669"/>
    <property type="project" value="InterPro"/>
</dbReference>
<dbReference type="AlphaFoldDB" id="A0A223MVB9"/>
<dbReference type="PROSITE" id="PS50984">
    <property type="entry name" value="TRUD"/>
    <property type="match status" value="1"/>
</dbReference>
<sequence length="365" mass="41164">MRRCFYYYRQLASATDENMSDILSSLAYLCGKPAAKAKIKAKPEHFKVIEDLGFELAGSGEHLMVHIRKTGENTSFVVNELAKACGVKSKDVSWAGLKDRHAVTQQWLSVHLPKGETPDFTEFLAQYPSIEILETTRHNKKLRPGDLVGNHFEITLSEVTDTAEVVTRLEHIATHGVPNYFGSQRFGNHGNNLSEARRWGKENVRSRNQNQRSLYLSAARSWIFNQIVSARIEQDKLHQFIEGDIALEGEKTTLVTLANLTDLNNKLALNEVQISAALAGDNALPTQGEALDLEQVHLDAEPDLMALIRSNRMRHERRALMLKPQNLSWTVEQDNVTLRFDLDAGSFATSVIRELVEEIAVEREF</sequence>
<dbReference type="EMBL" id="CP022741">
    <property type="protein sequence ID" value="ASU21476.1"/>
    <property type="molecule type" value="Genomic_DNA"/>
</dbReference>
<dbReference type="CDD" id="cd02575">
    <property type="entry name" value="PseudoU_synth_EcTruD"/>
    <property type="match status" value="1"/>
</dbReference>
<dbReference type="PROSITE" id="PS01268">
    <property type="entry name" value="UPF0024"/>
    <property type="match status" value="1"/>
</dbReference>
<dbReference type="InterPro" id="IPR011760">
    <property type="entry name" value="PsdUridine_synth_TruD_insert"/>
</dbReference>
<dbReference type="NCBIfam" id="TIGR00094">
    <property type="entry name" value="tRNA_TruD_broad"/>
    <property type="match status" value="1"/>
</dbReference>
<evidence type="ECO:0000256" key="3">
    <source>
        <dbReference type="ARBA" id="ARBA00023235"/>
    </source>
</evidence>
<keyword evidence="2 4" id="KW-0819">tRNA processing</keyword>
<dbReference type="Proteomes" id="UP000215148">
    <property type="component" value="Chromosome 1"/>
</dbReference>
<dbReference type="Pfam" id="PF01142">
    <property type="entry name" value="TruD"/>
    <property type="match status" value="2"/>
</dbReference>
<keyword evidence="3 4" id="KW-0413">Isomerase</keyword>
<accession>A0A223MVB9</accession>
<dbReference type="InterPro" id="IPR042214">
    <property type="entry name" value="TruD_catalytic"/>
</dbReference>
<dbReference type="GeneID" id="83861044"/>
<evidence type="ECO:0000313" key="6">
    <source>
        <dbReference type="EMBL" id="ASU21476.1"/>
    </source>
</evidence>
<keyword evidence="7" id="KW-1185">Reference proteome</keyword>
<feature type="domain" description="TRUD" evidence="5">
    <location>
        <begin position="176"/>
        <end position="322"/>
    </location>
</feature>
<protein>
    <recommendedName>
        <fullName evidence="4">tRNA pseudouridine synthase D</fullName>
        <ecNumber evidence="4">5.4.99.27</ecNumber>
    </recommendedName>
    <alternativeName>
        <fullName evidence="4">tRNA pseudouridine(13) synthase</fullName>
    </alternativeName>
    <alternativeName>
        <fullName evidence="4">tRNA pseudouridylate synthase D</fullName>
    </alternativeName>
    <alternativeName>
        <fullName evidence="4">tRNA-uridine isomerase D</fullName>
    </alternativeName>
</protein>
<dbReference type="GO" id="GO:0031119">
    <property type="term" value="P:tRNA pseudouridine synthesis"/>
    <property type="evidence" value="ECO:0007669"/>
    <property type="project" value="UniProtKB-UniRule"/>
</dbReference>
<dbReference type="InterPro" id="IPR020103">
    <property type="entry name" value="PsdUridine_synth_cat_dom_sf"/>
</dbReference>
<dbReference type="PANTHER" id="PTHR47811:SF1">
    <property type="entry name" value="TRNA PSEUDOURIDINE SYNTHASE D"/>
    <property type="match status" value="1"/>
</dbReference>
<reference evidence="6 7" key="1">
    <citation type="submission" date="2017-08" db="EMBL/GenBank/DDBJ databases">
        <title>The Vibrio qinghaiensis sp.-Q67 is a luminous bacteria isolated firstly from Qinghai lake, Qinghai province, China, which has been proved to be very sensitive to detect environmental and food pollutants. Therefore, complete genome analysis of V. qinghaiensis sp.-Q67 highlights the potential application of this strain on detection of hazards in the contaminated environments.</title>
        <authorList>
            <person name="Gong L."/>
        </authorList>
    </citation>
    <scope>NUCLEOTIDE SEQUENCE [LARGE SCALE GENOMIC DNA]</scope>
    <source>
        <strain evidence="6 7">Q67</strain>
    </source>
</reference>
<evidence type="ECO:0000259" key="5">
    <source>
        <dbReference type="PROSITE" id="PS50984"/>
    </source>
</evidence>
<organism evidence="6 7">
    <name type="scientific">Vibrio qinghaiensis</name>
    <dbReference type="NCBI Taxonomy" id="2025808"/>
    <lineage>
        <taxon>Bacteria</taxon>
        <taxon>Pseudomonadati</taxon>
        <taxon>Pseudomonadota</taxon>
        <taxon>Gammaproteobacteria</taxon>
        <taxon>Vibrionales</taxon>
        <taxon>Vibrionaceae</taxon>
        <taxon>Vibrio</taxon>
    </lineage>
</organism>
<dbReference type="GO" id="GO:0160150">
    <property type="term" value="F:tRNA pseudouridine(13) synthase activity"/>
    <property type="evidence" value="ECO:0007669"/>
    <property type="project" value="UniProtKB-EC"/>
</dbReference>
<comment type="function">
    <text evidence="4">Responsible for synthesis of pseudouridine from uracil-13 in transfer RNAs.</text>
</comment>
<proteinExistence type="inferred from homology"/>
<dbReference type="Gene3D" id="3.30.2340.10">
    <property type="entry name" value="TruD, insertion domain"/>
    <property type="match status" value="1"/>
</dbReference>
<evidence type="ECO:0000313" key="7">
    <source>
        <dbReference type="Proteomes" id="UP000215148"/>
    </source>
</evidence>
<dbReference type="InterPro" id="IPR050170">
    <property type="entry name" value="TruD_pseudoU_synthase"/>
</dbReference>
<comment type="similarity">
    <text evidence="1 4">Belongs to the pseudouridine synthase TruD family.</text>
</comment>
<evidence type="ECO:0000256" key="4">
    <source>
        <dbReference type="HAMAP-Rule" id="MF_01082"/>
    </source>
</evidence>